<evidence type="ECO:0000313" key="4">
    <source>
        <dbReference type="Proteomes" id="UP000008065"/>
    </source>
</evidence>
<evidence type="ECO:0000313" key="3">
    <source>
        <dbReference type="EMBL" id="EGO52157.1"/>
    </source>
</evidence>
<accession>F8N0L7</accession>
<dbReference type="Pfam" id="PF03676">
    <property type="entry name" value="PHAF1"/>
    <property type="match status" value="2"/>
</dbReference>
<dbReference type="AlphaFoldDB" id="F8N0L7"/>
<dbReference type="Proteomes" id="UP000008065">
    <property type="component" value="Unassembled WGS sequence"/>
</dbReference>
<dbReference type="EMBL" id="GL891382">
    <property type="protein sequence ID" value="EGO52157.1"/>
    <property type="molecule type" value="Genomic_DNA"/>
</dbReference>
<dbReference type="VEuPathDB" id="FungiDB:NEUTE1DRAFT_90155"/>
<dbReference type="RefSeq" id="XP_009855800.1">
    <property type="nucleotide sequence ID" value="XM_009857498.1"/>
</dbReference>
<reference evidence="4" key="1">
    <citation type="journal article" date="2011" name="Genetics">
        <title>Massive changes in genome architecture accompany the transition to self-fertility in the filamentous fungus Neurospora tetrasperma.</title>
        <authorList>
            <person name="Ellison C.E."/>
            <person name="Stajich J.E."/>
            <person name="Jacobson D.J."/>
            <person name="Natvig D.O."/>
            <person name="Lapidus A."/>
            <person name="Foster B."/>
            <person name="Aerts A."/>
            <person name="Riley R."/>
            <person name="Lindquist E.A."/>
            <person name="Grigoriev I.V."/>
            <person name="Taylor J.W."/>
        </authorList>
    </citation>
    <scope>NUCLEOTIDE SEQUENCE [LARGE SCALE GENOMIC DNA]</scope>
    <source>
        <strain evidence="4">FGSC 2508 / P0657</strain>
    </source>
</reference>
<evidence type="ECO:0000256" key="1">
    <source>
        <dbReference type="ARBA" id="ARBA00024339"/>
    </source>
</evidence>
<dbReference type="GeneID" id="20831288"/>
<dbReference type="PANTHER" id="PTHR13465">
    <property type="entry name" value="UPF0183 PROTEIN"/>
    <property type="match status" value="1"/>
</dbReference>
<dbReference type="HOGENOM" id="CLU_032056_3_0_1"/>
<feature type="compositionally biased region" description="Basic and acidic residues" evidence="2">
    <location>
        <begin position="301"/>
        <end position="315"/>
    </location>
</feature>
<dbReference type="OrthoDB" id="411211at2759"/>
<dbReference type="GO" id="GO:0043001">
    <property type="term" value="P:Golgi to plasma membrane protein transport"/>
    <property type="evidence" value="ECO:0007669"/>
    <property type="project" value="TreeGrafter"/>
</dbReference>
<dbReference type="KEGG" id="nte:NEUTE1DRAFT90155"/>
<dbReference type="PANTHER" id="PTHR13465:SF2">
    <property type="entry name" value="PHAGOSOME ASSEMBLY FACTOR 1"/>
    <property type="match status" value="1"/>
</dbReference>
<dbReference type="InterPro" id="IPR005373">
    <property type="entry name" value="PHAF1"/>
</dbReference>
<sequence length="578" mass="64012">MSTPTSPPISPLLFSAQLYPGRALGWLVLGASLHDILTRLKTEPQRFPNLDVKYSPTEPTKSIVIIDLPANGIRLQFDAPEQRLRLIEVVDFTKNHIFLKAADNKERDLVRPSTSSTPPTDNPAGPTFRHIYQRFLGPTYDGEFIDGPKTPDNAVDQYGLYVLSWPGVAFSFLMKKASYSAKKNVVDLLPSTQVPETMGIFSGDSWTQARQTLWTDVLPSLKTFTPLTKGKEVFPDEVSLIKIYGAGKLQVFRKWTDQHFWIRLGQTTPQDLVSHLGPPDAIYRKNDHKMFAHKVRTGSDALKRPDSADLKHQDDLTDTDQSSANAGSDGYHSSDDETSDVSVEGHVSGECFYNYFYHGFDVLVSKPTAPSPVPPSQEQGKNVPNVPRDWLLTANADSLVATKIVLHGNVPGSYPFNRHRRCRWEIPYLSSASDVVINSESDFPQIEESLRKEWQSIYPSEDEARKAQRGMVLNRGWGDSPGSSIEFLGGWEGDGAAAAPDAGGMAKKFDGPADSTTTLYGFPGLVFEVLKNGAVTAVTTTPIFHIGGTGYMMVNGTWVFEGWTISPVLFNLRFQLHT</sequence>
<dbReference type="InterPro" id="IPR039156">
    <property type="entry name" value="PHAF1/BROMI"/>
</dbReference>
<comment type="similarity">
    <text evidence="1">Belongs to the PHAF1 family.</text>
</comment>
<feature type="region of interest" description="Disordered" evidence="2">
    <location>
        <begin position="295"/>
        <end position="342"/>
    </location>
</feature>
<gene>
    <name evidence="3" type="ORF">NEUTE1DRAFT_90155</name>
</gene>
<protein>
    <submittedName>
        <fullName evidence="3">Uncharacterized protein</fullName>
    </submittedName>
</protein>
<organism evidence="3 4">
    <name type="scientific">Neurospora tetrasperma (strain FGSC 2508 / ATCC MYA-4615 / P0657)</name>
    <dbReference type="NCBI Taxonomy" id="510951"/>
    <lineage>
        <taxon>Eukaryota</taxon>
        <taxon>Fungi</taxon>
        <taxon>Dikarya</taxon>
        <taxon>Ascomycota</taxon>
        <taxon>Pezizomycotina</taxon>
        <taxon>Sordariomycetes</taxon>
        <taxon>Sordariomycetidae</taxon>
        <taxon>Sordariales</taxon>
        <taxon>Sordariaceae</taxon>
        <taxon>Neurospora</taxon>
    </lineage>
</organism>
<proteinExistence type="inferred from homology"/>
<keyword evidence="4" id="KW-1185">Reference proteome</keyword>
<evidence type="ECO:0000256" key="2">
    <source>
        <dbReference type="SAM" id="MobiDB-lite"/>
    </source>
</evidence>
<dbReference type="GO" id="GO:0005802">
    <property type="term" value="C:trans-Golgi network"/>
    <property type="evidence" value="ECO:0007669"/>
    <property type="project" value="TreeGrafter"/>
</dbReference>
<name>F8N0L7_NEUT8</name>